<comment type="caution">
    <text evidence="8">The sequence shown here is derived from an EMBL/GenBank/DDBJ whole genome shotgun (WGS) entry which is preliminary data.</text>
</comment>
<evidence type="ECO:0000256" key="3">
    <source>
        <dbReference type="ARBA" id="ARBA00022679"/>
    </source>
</evidence>
<keyword evidence="9" id="KW-1185">Reference proteome</keyword>
<comment type="subcellular location">
    <subcellularLocation>
        <location evidence="1">Cell membrane</location>
        <topology evidence="1">Multi-pass membrane protein</topology>
    </subcellularLocation>
</comment>
<dbReference type="EC" id="3.1.6.-" evidence="8"/>
<dbReference type="GO" id="GO:0009244">
    <property type="term" value="P:lipopolysaccharide core region biosynthetic process"/>
    <property type="evidence" value="ECO:0007669"/>
    <property type="project" value="TreeGrafter"/>
</dbReference>
<name>C4GG87_9NEIS</name>
<dbReference type="InterPro" id="IPR017850">
    <property type="entry name" value="Alkaline_phosphatase_core_sf"/>
</dbReference>
<organism evidence="8 9">
    <name type="scientific">Kingella oralis ATCC 51147</name>
    <dbReference type="NCBI Taxonomy" id="629741"/>
    <lineage>
        <taxon>Bacteria</taxon>
        <taxon>Pseudomonadati</taxon>
        <taxon>Pseudomonadota</taxon>
        <taxon>Betaproteobacteria</taxon>
        <taxon>Neisseriales</taxon>
        <taxon>Neisseriaceae</taxon>
        <taxon>Kingella</taxon>
    </lineage>
</organism>
<feature type="domain" description="Sulfatase N-terminal" evidence="7">
    <location>
        <begin position="105"/>
        <end position="351"/>
    </location>
</feature>
<dbReference type="CDD" id="cd16017">
    <property type="entry name" value="LptA"/>
    <property type="match status" value="1"/>
</dbReference>
<evidence type="ECO:0000256" key="1">
    <source>
        <dbReference type="ARBA" id="ARBA00004651"/>
    </source>
</evidence>
<keyword evidence="3" id="KW-0808">Transferase</keyword>
<keyword evidence="4" id="KW-0812">Transmembrane</keyword>
<keyword evidence="8" id="KW-0378">Hydrolase</keyword>
<dbReference type="Pfam" id="PF00884">
    <property type="entry name" value="Sulfatase"/>
    <property type="match status" value="1"/>
</dbReference>
<dbReference type="HOGENOM" id="CLU_036697_1_0_4"/>
<evidence type="ECO:0000256" key="5">
    <source>
        <dbReference type="ARBA" id="ARBA00022989"/>
    </source>
</evidence>
<dbReference type="Proteomes" id="UP000003009">
    <property type="component" value="Unassembled WGS sequence"/>
</dbReference>
<keyword evidence="2" id="KW-1003">Cell membrane</keyword>
<dbReference type="PANTHER" id="PTHR30443:SF0">
    <property type="entry name" value="PHOSPHOETHANOLAMINE TRANSFERASE EPTA"/>
    <property type="match status" value="1"/>
</dbReference>
<dbReference type="EMBL" id="ACJW02000002">
    <property type="protein sequence ID" value="EEP69242.1"/>
    <property type="molecule type" value="Genomic_DNA"/>
</dbReference>
<dbReference type="AlphaFoldDB" id="C4GG87"/>
<dbReference type="GO" id="GO:0005886">
    <property type="term" value="C:plasma membrane"/>
    <property type="evidence" value="ECO:0007669"/>
    <property type="project" value="UniProtKB-SubCell"/>
</dbReference>
<keyword evidence="6" id="KW-0472">Membrane</keyword>
<reference evidence="8" key="1">
    <citation type="submission" date="2009-04" db="EMBL/GenBank/DDBJ databases">
        <authorList>
            <person name="Weinstock G."/>
            <person name="Sodergren E."/>
            <person name="Clifton S."/>
            <person name="Fulton L."/>
            <person name="Fulton B."/>
            <person name="Courtney L."/>
            <person name="Fronick C."/>
            <person name="Harrison M."/>
            <person name="Strong C."/>
            <person name="Farmer C."/>
            <person name="Delahaunty K."/>
            <person name="Markovic C."/>
            <person name="Hall O."/>
            <person name="Minx P."/>
            <person name="Tomlinson C."/>
            <person name="Mitreva M."/>
            <person name="Nelson J."/>
            <person name="Hou S."/>
            <person name="Wollam A."/>
            <person name="Pepin K.H."/>
            <person name="Johnson M."/>
            <person name="Bhonagiri V."/>
            <person name="Nash W.E."/>
            <person name="Warren W."/>
            <person name="Chinwalla A."/>
            <person name="Mardis E.R."/>
            <person name="Wilson R.K."/>
        </authorList>
    </citation>
    <scope>NUCLEOTIDE SEQUENCE [LARGE SCALE GENOMIC DNA]</scope>
    <source>
        <strain evidence="8">ATCC 51147</strain>
    </source>
</reference>
<dbReference type="GO" id="GO:0016776">
    <property type="term" value="F:phosphotransferase activity, phosphate group as acceptor"/>
    <property type="evidence" value="ECO:0007669"/>
    <property type="project" value="TreeGrafter"/>
</dbReference>
<evidence type="ECO:0000259" key="7">
    <source>
        <dbReference type="Pfam" id="PF00884"/>
    </source>
</evidence>
<proteinExistence type="predicted"/>
<accession>C4GG87</accession>
<dbReference type="PANTHER" id="PTHR30443">
    <property type="entry name" value="INNER MEMBRANE PROTEIN"/>
    <property type="match status" value="1"/>
</dbReference>
<dbReference type="STRING" id="629741.GCWU000324_01154"/>
<dbReference type="GO" id="GO:0016787">
    <property type="term" value="F:hydrolase activity"/>
    <property type="evidence" value="ECO:0007669"/>
    <property type="project" value="UniProtKB-KW"/>
</dbReference>
<gene>
    <name evidence="8" type="ORF">GCWU000324_01154</name>
</gene>
<evidence type="ECO:0000313" key="8">
    <source>
        <dbReference type="EMBL" id="EEP69242.1"/>
    </source>
</evidence>
<evidence type="ECO:0000313" key="9">
    <source>
        <dbReference type="Proteomes" id="UP000003009"/>
    </source>
</evidence>
<keyword evidence="5" id="KW-1133">Transmembrane helix</keyword>
<evidence type="ECO:0000256" key="4">
    <source>
        <dbReference type="ARBA" id="ARBA00022692"/>
    </source>
</evidence>
<dbReference type="InterPro" id="IPR058130">
    <property type="entry name" value="PEA_transf_C"/>
</dbReference>
<evidence type="ECO:0000256" key="6">
    <source>
        <dbReference type="ARBA" id="ARBA00023136"/>
    </source>
</evidence>
<dbReference type="SUPFAM" id="SSF53649">
    <property type="entry name" value="Alkaline phosphatase-like"/>
    <property type="match status" value="1"/>
</dbReference>
<sequence>MWLPALWGLAESALFFSLSKFRRQTHRAADWVFFLAIALIIGRSFKTTQEHGISPKPTYSRIKANYFSFGYFAGRILPYQIFHLSKVPVYSHPAPAKTASADSPQNIILIMGESESAAHLKMFGYERDTSPFVGSLKNQPSAIVLPAYSAGMMTAVSLPSFFNAIAHANGFEQISSGKTNMFRLAKEQGYQTYFYSAQASNEMAIFNLIGQRWIDHLVQPTQMGYSGSQNMPDDKLIPLFEQIDLTQGKHFIVLHQRASHIPYGALLAPQDNVFGTNTAVDKYDNTIRKTDQFIQSVLTRLQRQPENNWLFAYTSDHGQYVHHDAYNQGTNHPDNYTVPLVLYSPHPPTQQLAQRTFALCATAYHQQLATLLVHSMGYDMPVSGCTEGYVTGNLLTGDVGSLKIERGKVQFVAPK</sequence>
<dbReference type="InterPro" id="IPR040423">
    <property type="entry name" value="PEA_transferase"/>
</dbReference>
<protein>
    <submittedName>
        <fullName evidence="8">Arylsulfatase</fullName>
        <ecNumber evidence="8">3.1.6.-</ecNumber>
    </submittedName>
</protein>
<evidence type="ECO:0000256" key="2">
    <source>
        <dbReference type="ARBA" id="ARBA00022475"/>
    </source>
</evidence>
<dbReference type="Gene3D" id="3.40.720.10">
    <property type="entry name" value="Alkaline Phosphatase, subunit A"/>
    <property type="match status" value="1"/>
</dbReference>
<dbReference type="InterPro" id="IPR000917">
    <property type="entry name" value="Sulfatase_N"/>
</dbReference>